<dbReference type="InterPro" id="IPR023455">
    <property type="entry name" value="Dihydroorotate_DHASE_ETsu"/>
</dbReference>
<dbReference type="GO" id="GO:0046872">
    <property type="term" value="F:metal ion binding"/>
    <property type="evidence" value="ECO:0007669"/>
    <property type="project" value="UniProtKB-KW"/>
</dbReference>
<dbReference type="GO" id="GO:0051537">
    <property type="term" value="F:2 iron, 2 sulfur cluster binding"/>
    <property type="evidence" value="ECO:0007669"/>
    <property type="project" value="UniProtKB-KW"/>
</dbReference>
<comment type="subunit">
    <text evidence="3 15">Heterotetramer of 2 PyrK and 2 PyrD type B subunits.</text>
</comment>
<dbReference type="FunFam" id="2.10.240.10:FF:000001">
    <property type="entry name" value="Dihydroorotate dehydrogenase B (NAD(+)), electron transfer subunit"/>
    <property type="match status" value="1"/>
</dbReference>
<evidence type="ECO:0000256" key="17">
    <source>
        <dbReference type="PIRSR" id="PIRSR006816-2"/>
    </source>
</evidence>
<keyword evidence="10 15" id="KW-0249">Electron transport</keyword>
<dbReference type="InterPro" id="IPR019480">
    <property type="entry name" value="Dihydroorotate_DH_Fe-S-bd"/>
</dbReference>
<keyword evidence="11 15" id="KW-0408">Iron</keyword>
<protein>
    <recommendedName>
        <fullName evidence="13 15">Dihydroorotate dehydrogenase B (NAD(+)), electron transfer subunit</fullName>
    </recommendedName>
    <alternativeName>
        <fullName evidence="14 15">Dihydroorotate oxidase B, electron transfer subunit</fullName>
    </alternativeName>
</protein>
<feature type="binding site" evidence="15 16">
    <location>
        <begin position="70"/>
        <end position="72"/>
    </location>
    <ligand>
        <name>FAD</name>
        <dbReference type="ChEBI" id="CHEBI:57692"/>
    </ligand>
</feature>
<evidence type="ECO:0000256" key="1">
    <source>
        <dbReference type="ARBA" id="ARBA00004715"/>
    </source>
</evidence>
<organism evidence="19 20">
    <name type="scientific">[Bacillus] enclensis</name>
    <dbReference type="NCBI Taxonomy" id="1402860"/>
    <lineage>
        <taxon>Bacteria</taxon>
        <taxon>Bacillati</taxon>
        <taxon>Bacillota</taxon>
        <taxon>Bacilli</taxon>
        <taxon>Bacillales</taxon>
        <taxon>Bacillaceae</taxon>
        <taxon>Rossellomorea</taxon>
    </lineage>
</organism>
<dbReference type="InterPro" id="IPR050353">
    <property type="entry name" value="PyrK_electron_transfer"/>
</dbReference>
<keyword evidence="7 15" id="KW-0479">Metal-binding</keyword>
<comment type="function">
    <text evidence="15">Responsible for channeling the electrons from the oxidation of dihydroorotate from the FMN redox center in the PyrD type B subunit to the ultimate electron acceptor NAD(+).</text>
</comment>
<evidence type="ECO:0000313" key="20">
    <source>
        <dbReference type="Proteomes" id="UP000181997"/>
    </source>
</evidence>
<dbReference type="Pfam" id="PF10418">
    <property type="entry name" value="DHODB_Fe-S_bind"/>
    <property type="match status" value="1"/>
</dbReference>
<keyword evidence="8 15" id="KW-0274">FAD</keyword>
<dbReference type="InterPro" id="IPR017938">
    <property type="entry name" value="Riboflavin_synthase-like_b-brl"/>
</dbReference>
<keyword evidence="20" id="KW-1185">Reference proteome</keyword>
<dbReference type="GO" id="GO:0050660">
    <property type="term" value="F:flavin adenine dinucleotide binding"/>
    <property type="evidence" value="ECO:0007669"/>
    <property type="project" value="InterPro"/>
</dbReference>
<dbReference type="InterPro" id="IPR039261">
    <property type="entry name" value="FNR_nucleotide-bd"/>
</dbReference>
<dbReference type="Gene3D" id="2.40.30.10">
    <property type="entry name" value="Translation factors"/>
    <property type="match status" value="1"/>
</dbReference>
<evidence type="ECO:0000256" key="16">
    <source>
        <dbReference type="PIRSR" id="PIRSR006816-1"/>
    </source>
</evidence>
<accession>A0A0V8HIR8</accession>
<dbReference type="InterPro" id="IPR017927">
    <property type="entry name" value="FAD-bd_FR_type"/>
</dbReference>
<dbReference type="GO" id="GO:0009055">
    <property type="term" value="F:electron transfer activity"/>
    <property type="evidence" value="ECO:0007669"/>
    <property type="project" value="UniProtKB-UniRule"/>
</dbReference>
<feature type="binding site" evidence="15 16">
    <location>
        <begin position="77"/>
        <end position="78"/>
    </location>
    <ligand>
        <name>FAD</name>
        <dbReference type="ChEBI" id="CHEBI:57692"/>
    </ligand>
</feature>
<dbReference type="PROSITE" id="PS51384">
    <property type="entry name" value="FAD_FR"/>
    <property type="match status" value="1"/>
</dbReference>
<keyword evidence="12 15" id="KW-0411">Iron-sulfur</keyword>
<feature type="binding site" evidence="15 17">
    <location>
        <position position="228"/>
    </location>
    <ligand>
        <name>[2Fe-2S] cluster</name>
        <dbReference type="ChEBI" id="CHEBI:190135"/>
    </ligand>
</feature>
<sequence>MIVNDQMKVVSHEKIAKNIFELVLHGELVNQIKAPGQFVHVKVGTGIDPLLRRPISIAARNQEEQSMTLIYRAEGKGTKLLSLVDIGETVDILGPLGNGFTVEEGESKTALLIGGGIGVPPLYGLSKSLIAKGWEVKHILGFQDRSVSFYKERFEELGETFIATVDGSLGTKGFVTDVIQKEAPGFDEYFSCGPTPMLKALQSRLEMKSGFISLEERMGCGIGACFACVCHKQDDPDGYSYVKVCSDGPVFSAGVVQL</sequence>
<proteinExistence type="inferred from homology"/>
<evidence type="ECO:0000256" key="6">
    <source>
        <dbReference type="ARBA" id="ARBA00022714"/>
    </source>
</evidence>
<dbReference type="EMBL" id="FMAU01000002">
    <property type="protein sequence ID" value="SCC04828.1"/>
    <property type="molecule type" value="Genomic_DNA"/>
</dbReference>
<evidence type="ECO:0000256" key="2">
    <source>
        <dbReference type="ARBA" id="ARBA00006422"/>
    </source>
</evidence>
<dbReference type="InterPro" id="IPR037117">
    <property type="entry name" value="Dihydroorotate_DH_ele_sf"/>
</dbReference>
<dbReference type="SUPFAM" id="SSF52343">
    <property type="entry name" value="Ferredoxin reductase-like, C-terminal NADP-linked domain"/>
    <property type="match status" value="1"/>
</dbReference>
<dbReference type="Gene3D" id="3.40.50.80">
    <property type="entry name" value="Nucleotide-binding domain of ferredoxin-NADP reductase (FNR) module"/>
    <property type="match status" value="1"/>
</dbReference>
<feature type="domain" description="FAD-binding FR-type" evidence="18">
    <location>
        <begin position="2"/>
        <end position="102"/>
    </location>
</feature>
<evidence type="ECO:0000259" key="18">
    <source>
        <dbReference type="PROSITE" id="PS51384"/>
    </source>
</evidence>
<evidence type="ECO:0000256" key="5">
    <source>
        <dbReference type="ARBA" id="ARBA00022630"/>
    </source>
</evidence>
<name>A0A0V8HIR8_9BACI</name>
<reference evidence="20" key="1">
    <citation type="submission" date="2016-08" db="EMBL/GenBank/DDBJ databases">
        <authorList>
            <person name="Varghese N."/>
            <person name="Submissions Spin"/>
        </authorList>
    </citation>
    <scope>NUCLEOTIDE SEQUENCE [LARGE SCALE GENOMIC DNA]</scope>
    <source>
        <strain evidence="20">SGD-1123</strain>
    </source>
</reference>
<evidence type="ECO:0000256" key="3">
    <source>
        <dbReference type="ARBA" id="ARBA00011669"/>
    </source>
</evidence>
<evidence type="ECO:0000256" key="13">
    <source>
        <dbReference type="ARBA" id="ARBA00069792"/>
    </source>
</evidence>
<evidence type="ECO:0000256" key="8">
    <source>
        <dbReference type="ARBA" id="ARBA00022827"/>
    </source>
</evidence>
<evidence type="ECO:0000256" key="14">
    <source>
        <dbReference type="ARBA" id="ARBA00082223"/>
    </source>
</evidence>
<dbReference type="GO" id="GO:0016491">
    <property type="term" value="F:oxidoreductase activity"/>
    <property type="evidence" value="ECO:0007669"/>
    <property type="project" value="InterPro"/>
</dbReference>
<feature type="binding site" evidence="15 17">
    <location>
        <position position="245"/>
    </location>
    <ligand>
        <name>[2Fe-2S] cluster</name>
        <dbReference type="ChEBI" id="CHEBI:190135"/>
    </ligand>
</feature>
<dbReference type="OrthoDB" id="9778346at2"/>
<keyword evidence="6 15" id="KW-0001">2Fe-2S</keyword>
<keyword evidence="9 15" id="KW-0665">Pyrimidine biosynthesis</keyword>
<comment type="pathway">
    <text evidence="1 15">Pyrimidine metabolism; UMP biosynthesis via de novo pathway; orotate from (S)-dihydroorotate (NAD(+) route): step 1/1.</text>
</comment>
<evidence type="ECO:0000256" key="15">
    <source>
        <dbReference type="HAMAP-Rule" id="MF_01211"/>
    </source>
</evidence>
<dbReference type="GO" id="GO:0044205">
    <property type="term" value="P:'de novo' UMP biosynthetic process"/>
    <property type="evidence" value="ECO:0007669"/>
    <property type="project" value="UniProtKB-UniRule"/>
</dbReference>
<comment type="similarity">
    <text evidence="2 15">Belongs to the PyrK family.</text>
</comment>
<feature type="binding site" evidence="15 16">
    <location>
        <begin position="53"/>
        <end position="56"/>
    </location>
    <ligand>
        <name>FAD</name>
        <dbReference type="ChEBI" id="CHEBI:57692"/>
    </ligand>
</feature>
<evidence type="ECO:0000256" key="11">
    <source>
        <dbReference type="ARBA" id="ARBA00023004"/>
    </source>
</evidence>
<dbReference type="PANTHER" id="PTHR43513:SF3">
    <property type="entry name" value="DIHYDROOROTATE DEHYDROGENASE B (NAD(+)), ELECTRON TRANSFER SUBUNIT-RELATED"/>
    <property type="match status" value="1"/>
</dbReference>
<keyword evidence="5 15" id="KW-0285">Flavoprotein</keyword>
<dbReference type="SUPFAM" id="SSF63380">
    <property type="entry name" value="Riboflavin synthase domain-like"/>
    <property type="match status" value="1"/>
</dbReference>
<dbReference type="CDD" id="cd06218">
    <property type="entry name" value="DHOD_e_trans"/>
    <property type="match status" value="1"/>
</dbReference>
<feature type="binding site" evidence="15 17">
    <location>
        <position position="220"/>
    </location>
    <ligand>
        <name>[2Fe-2S] cluster</name>
        <dbReference type="ChEBI" id="CHEBI:190135"/>
    </ligand>
</feature>
<evidence type="ECO:0000313" key="19">
    <source>
        <dbReference type="EMBL" id="SCC04828.1"/>
    </source>
</evidence>
<evidence type="ECO:0000256" key="7">
    <source>
        <dbReference type="ARBA" id="ARBA00022723"/>
    </source>
</evidence>
<gene>
    <name evidence="15" type="primary">pyrK</name>
    <name evidence="19" type="ORF">GA0061094_2091</name>
</gene>
<dbReference type="UniPathway" id="UPA00070">
    <property type="reaction ID" value="UER00945"/>
</dbReference>
<dbReference type="HAMAP" id="MF_01211">
    <property type="entry name" value="DHODB_Fe_S_bind"/>
    <property type="match status" value="1"/>
</dbReference>
<dbReference type="PANTHER" id="PTHR43513">
    <property type="entry name" value="DIHYDROOROTATE DEHYDROGENASE B (NAD(+)), ELECTRON TRANSFER SUBUNIT"/>
    <property type="match status" value="1"/>
</dbReference>
<dbReference type="RefSeq" id="WP_058298376.1">
    <property type="nucleotide sequence ID" value="NZ_FMAU01000002.1"/>
</dbReference>
<comment type="cofactor">
    <cofactor evidence="17">
        <name>[2Fe-2S] cluster</name>
        <dbReference type="ChEBI" id="CHEBI:190135"/>
    </cofactor>
    <text evidence="17">Binds 1 [2Fe-2S] cluster per subunit.</text>
</comment>
<dbReference type="Gene3D" id="2.10.240.10">
    <property type="entry name" value="Dihydroorotate dehydrogenase, electron transfer subunit"/>
    <property type="match status" value="1"/>
</dbReference>
<dbReference type="InterPro" id="IPR012165">
    <property type="entry name" value="Cyt_c3_hydrogenase_gsu"/>
</dbReference>
<dbReference type="PIRSF" id="PIRSF006816">
    <property type="entry name" value="Cyc3_hyd_g"/>
    <property type="match status" value="1"/>
</dbReference>
<evidence type="ECO:0000256" key="12">
    <source>
        <dbReference type="ARBA" id="ARBA00023014"/>
    </source>
</evidence>
<keyword evidence="4 15" id="KW-0813">Transport</keyword>
<feature type="binding site" evidence="15 17">
    <location>
        <position position="225"/>
    </location>
    <ligand>
        <name>[2Fe-2S] cluster</name>
        <dbReference type="ChEBI" id="CHEBI:190135"/>
    </ligand>
</feature>
<dbReference type="NCBIfam" id="NF000799">
    <property type="entry name" value="PRK00054.1-4"/>
    <property type="match status" value="1"/>
</dbReference>
<evidence type="ECO:0000256" key="4">
    <source>
        <dbReference type="ARBA" id="ARBA00022448"/>
    </source>
</evidence>
<evidence type="ECO:0000256" key="9">
    <source>
        <dbReference type="ARBA" id="ARBA00022975"/>
    </source>
</evidence>
<dbReference type="AlphaFoldDB" id="A0A0V8HIR8"/>
<comment type="cofactor">
    <cofactor evidence="15 16">
        <name>FAD</name>
        <dbReference type="ChEBI" id="CHEBI:57692"/>
    </cofactor>
    <text evidence="15 16">Binds 1 FAD per subunit.</text>
</comment>
<dbReference type="Proteomes" id="UP000181997">
    <property type="component" value="Unassembled WGS sequence"/>
</dbReference>
<comment type="cofactor">
    <cofactor evidence="15">
        <name>[2Fe-2S] cluster</name>
        <dbReference type="ChEBI" id="CHEBI:190135"/>
    </cofactor>
    <text evidence="15">Binds 1 [2Fe-2S] cluster per subunit.</text>
</comment>
<evidence type="ECO:0000256" key="10">
    <source>
        <dbReference type="ARBA" id="ARBA00022982"/>
    </source>
</evidence>